<feature type="non-terminal residue" evidence="2">
    <location>
        <position position="1"/>
    </location>
</feature>
<feature type="non-terminal residue" evidence="2">
    <location>
        <position position="318"/>
    </location>
</feature>
<reference evidence="2" key="1">
    <citation type="submission" date="2015-07" db="EMBL/GenBank/DDBJ databases">
        <title>Adaptation to a free-living lifestyle via gene acquisitions in the diplomonad Trepomonas sp. PC1.</title>
        <authorList>
            <person name="Xu F."/>
            <person name="Jerlstrom-Hultqvist J."/>
            <person name="Kolisko M."/>
            <person name="Simpson A.G.B."/>
            <person name="Roger A.J."/>
            <person name="Svard S.G."/>
            <person name="Andersson J.O."/>
        </authorList>
    </citation>
    <scope>NUCLEOTIDE SEQUENCE</scope>
    <source>
        <strain evidence="2">PC1</strain>
    </source>
</reference>
<keyword evidence="1" id="KW-0175">Coiled coil</keyword>
<dbReference type="EMBL" id="GDID01007857">
    <property type="protein sequence ID" value="JAP88749.1"/>
    <property type="molecule type" value="Transcribed_RNA"/>
</dbReference>
<accession>A0A146JZB8</accession>
<evidence type="ECO:0000256" key="1">
    <source>
        <dbReference type="SAM" id="Coils"/>
    </source>
</evidence>
<organism evidence="2">
    <name type="scientific">Trepomonas sp. PC1</name>
    <dbReference type="NCBI Taxonomy" id="1076344"/>
    <lineage>
        <taxon>Eukaryota</taxon>
        <taxon>Metamonada</taxon>
        <taxon>Diplomonadida</taxon>
        <taxon>Hexamitidae</taxon>
        <taxon>Hexamitinae</taxon>
        <taxon>Trepomonas</taxon>
    </lineage>
</organism>
<gene>
    <name evidence="2" type="ORF">TPC1_31756</name>
</gene>
<evidence type="ECO:0000313" key="2">
    <source>
        <dbReference type="EMBL" id="JAP88749.1"/>
    </source>
</evidence>
<protein>
    <submittedName>
        <fullName evidence="2">Uncharacterized protein</fullName>
    </submittedName>
</protein>
<feature type="coiled-coil region" evidence="1">
    <location>
        <begin position="156"/>
        <end position="258"/>
    </location>
</feature>
<feature type="coiled-coil region" evidence="1">
    <location>
        <begin position="70"/>
        <end position="111"/>
    </location>
</feature>
<name>A0A146JZB8_9EUKA</name>
<proteinExistence type="predicted"/>
<sequence length="318" mass="38240">KPFLFNPSQNMQTDQLYQQELLKLQTQKEEYAQKILHLEETIRTNSKESAIQQQEIKRLKFLLAQNQKKIAEKDEEQEIMLNELQNFKSKCQQLELLKFDYSEQIDDLNAKYLEFYQKYHELHQNFNAKVDEQTQKLLTQFESEQENMELSKQEIIQMHERQLSKVKQEVKELSLLVETLKTENQEQNIQLQESKEREKEQNELLNQAYTLYKQRKVSVNDQLMDQVQQILVGLEDQLEDQDQQIHKILIEVKQVESQMEIFRYNQDTREPTAQKTINFLKDQLMKKTVENMQMSKKMSQFAEKVKKYSQVDSIFADL</sequence>
<dbReference type="AlphaFoldDB" id="A0A146JZB8"/>